<reference evidence="2" key="2">
    <citation type="submission" date="2020-09" db="EMBL/GenBank/DDBJ databases">
        <authorList>
            <person name="Sun Q."/>
            <person name="Zhou Y."/>
        </authorList>
    </citation>
    <scope>NUCLEOTIDE SEQUENCE</scope>
    <source>
        <strain evidence="2">CGMCC 1.15085</strain>
    </source>
</reference>
<evidence type="ECO:0000313" key="2">
    <source>
        <dbReference type="EMBL" id="GGB48167.1"/>
    </source>
</evidence>
<dbReference type="Proteomes" id="UP000636793">
    <property type="component" value="Unassembled WGS sequence"/>
</dbReference>
<accession>A0A916TJX4</accession>
<dbReference type="EMBL" id="BMHI01000009">
    <property type="protein sequence ID" value="GGB48167.1"/>
    <property type="molecule type" value="Genomic_DNA"/>
</dbReference>
<dbReference type="AlphaFoldDB" id="A0A916TJX4"/>
<protein>
    <recommendedName>
        <fullName evidence="4">DUF742 domain-containing protein</fullName>
    </recommendedName>
</protein>
<gene>
    <name evidence="2" type="ORF">GCM10011492_44230</name>
</gene>
<dbReference type="PANTHER" id="PTHR36221:SF1">
    <property type="entry name" value="DUF742 DOMAIN-CONTAINING PROTEIN"/>
    <property type="match status" value="1"/>
</dbReference>
<proteinExistence type="predicted"/>
<feature type="region of interest" description="Disordered" evidence="1">
    <location>
        <begin position="1"/>
        <end position="23"/>
    </location>
</feature>
<sequence length="133" mass="14293">MTDIDPDGWDGSVDQDDEPAASVVRPYTLTAGRTASAVDVPMEASVELTQAGHDRRWQPHDPSSRIANLCAAERLSVAEIASRAGLAIGVARVLVGDLVTHGYVQLQNTLTDSTSSAERINLIERTLRGLRDL</sequence>
<keyword evidence="3" id="KW-1185">Reference proteome</keyword>
<dbReference type="PANTHER" id="PTHR36221">
    <property type="entry name" value="DUF742 DOMAIN-CONTAINING PROTEIN"/>
    <property type="match status" value="1"/>
</dbReference>
<feature type="compositionally biased region" description="Acidic residues" evidence="1">
    <location>
        <begin position="1"/>
        <end position="19"/>
    </location>
</feature>
<evidence type="ECO:0008006" key="4">
    <source>
        <dbReference type="Google" id="ProtNLM"/>
    </source>
</evidence>
<dbReference type="RefSeq" id="WP_188839253.1">
    <property type="nucleotide sequence ID" value="NZ_BMHI01000009.1"/>
</dbReference>
<name>A0A916TJX4_9MICO</name>
<evidence type="ECO:0000313" key="3">
    <source>
        <dbReference type="Proteomes" id="UP000636793"/>
    </source>
</evidence>
<organism evidence="2 3">
    <name type="scientific">Flexivirga endophytica</name>
    <dbReference type="NCBI Taxonomy" id="1849103"/>
    <lineage>
        <taxon>Bacteria</taxon>
        <taxon>Bacillati</taxon>
        <taxon>Actinomycetota</taxon>
        <taxon>Actinomycetes</taxon>
        <taxon>Micrococcales</taxon>
        <taxon>Dermacoccaceae</taxon>
        <taxon>Flexivirga</taxon>
    </lineage>
</organism>
<comment type="caution">
    <text evidence="2">The sequence shown here is derived from an EMBL/GenBank/DDBJ whole genome shotgun (WGS) entry which is preliminary data.</text>
</comment>
<reference evidence="2" key="1">
    <citation type="journal article" date="2014" name="Int. J. Syst. Evol. Microbiol.">
        <title>Complete genome sequence of Corynebacterium casei LMG S-19264T (=DSM 44701T), isolated from a smear-ripened cheese.</title>
        <authorList>
            <consortium name="US DOE Joint Genome Institute (JGI-PGF)"/>
            <person name="Walter F."/>
            <person name="Albersmeier A."/>
            <person name="Kalinowski J."/>
            <person name="Ruckert C."/>
        </authorList>
    </citation>
    <scope>NUCLEOTIDE SEQUENCE</scope>
    <source>
        <strain evidence="2">CGMCC 1.15085</strain>
    </source>
</reference>
<evidence type="ECO:0000256" key="1">
    <source>
        <dbReference type="SAM" id="MobiDB-lite"/>
    </source>
</evidence>
<dbReference type="InterPro" id="IPR007995">
    <property type="entry name" value="DUF742"/>
</dbReference>
<dbReference type="Pfam" id="PF05331">
    <property type="entry name" value="DUF742"/>
    <property type="match status" value="1"/>
</dbReference>